<protein>
    <submittedName>
        <fullName evidence="2">Uncharacterized protein</fullName>
    </submittedName>
</protein>
<sequence>MSEERRSIALAVTSGVYTAKLTSSAPNIKIVGQRLDRTQSTVKTSFCLTDDLQSEEVKQPRTRTHRAERRLLTVFTLRSGKPLGNKPRRQQRQHTVPQRNTERLRDTDSTAAAASQKHD</sequence>
<dbReference type="EMBL" id="VEVO01000016">
    <property type="protein sequence ID" value="KAF0028932.1"/>
    <property type="molecule type" value="Genomic_DNA"/>
</dbReference>
<accession>A0A6A4SEH3</accession>
<gene>
    <name evidence="2" type="ORF">F2P81_018037</name>
</gene>
<proteinExistence type="predicted"/>
<organism evidence="2 3">
    <name type="scientific">Scophthalmus maximus</name>
    <name type="common">Turbot</name>
    <name type="synonym">Psetta maxima</name>
    <dbReference type="NCBI Taxonomy" id="52904"/>
    <lineage>
        <taxon>Eukaryota</taxon>
        <taxon>Metazoa</taxon>
        <taxon>Chordata</taxon>
        <taxon>Craniata</taxon>
        <taxon>Vertebrata</taxon>
        <taxon>Euteleostomi</taxon>
        <taxon>Actinopterygii</taxon>
        <taxon>Neopterygii</taxon>
        <taxon>Teleostei</taxon>
        <taxon>Neoteleostei</taxon>
        <taxon>Acanthomorphata</taxon>
        <taxon>Carangaria</taxon>
        <taxon>Pleuronectiformes</taxon>
        <taxon>Pleuronectoidei</taxon>
        <taxon>Scophthalmidae</taxon>
        <taxon>Scophthalmus</taxon>
    </lineage>
</organism>
<comment type="caution">
    <text evidence="2">The sequence shown here is derived from an EMBL/GenBank/DDBJ whole genome shotgun (WGS) entry which is preliminary data.</text>
</comment>
<reference evidence="2 3" key="1">
    <citation type="submission" date="2019-06" db="EMBL/GenBank/DDBJ databases">
        <title>Draft genomes of female and male turbot (Scophthalmus maximus).</title>
        <authorList>
            <person name="Xu H."/>
            <person name="Xu X.-W."/>
            <person name="Shao C."/>
            <person name="Chen S."/>
        </authorList>
    </citation>
    <scope>NUCLEOTIDE SEQUENCE [LARGE SCALE GENOMIC DNA]</scope>
    <source>
        <strain evidence="2">Ysfricsl-2016a</strain>
        <tissue evidence="2">Blood</tissue>
    </source>
</reference>
<evidence type="ECO:0000256" key="1">
    <source>
        <dbReference type="SAM" id="MobiDB-lite"/>
    </source>
</evidence>
<dbReference type="AlphaFoldDB" id="A0A6A4SEH3"/>
<evidence type="ECO:0000313" key="2">
    <source>
        <dbReference type="EMBL" id="KAF0028932.1"/>
    </source>
</evidence>
<feature type="region of interest" description="Disordered" evidence="1">
    <location>
        <begin position="76"/>
        <end position="119"/>
    </location>
</feature>
<dbReference type="Proteomes" id="UP000438429">
    <property type="component" value="Unassembled WGS sequence"/>
</dbReference>
<name>A0A6A4SEH3_SCOMX</name>
<evidence type="ECO:0000313" key="3">
    <source>
        <dbReference type="Proteomes" id="UP000438429"/>
    </source>
</evidence>